<feature type="repeat" description="WD" evidence="3">
    <location>
        <begin position="390"/>
        <end position="426"/>
    </location>
</feature>
<reference evidence="5" key="1">
    <citation type="journal article" date="2020" name="Stud. Mycol.">
        <title>101 Dothideomycetes genomes: a test case for predicting lifestyles and emergence of pathogens.</title>
        <authorList>
            <person name="Haridas S."/>
            <person name="Albert R."/>
            <person name="Binder M."/>
            <person name="Bloem J."/>
            <person name="Labutti K."/>
            <person name="Salamov A."/>
            <person name="Andreopoulos B."/>
            <person name="Baker S."/>
            <person name="Barry K."/>
            <person name="Bills G."/>
            <person name="Bluhm B."/>
            <person name="Cannon C."/>
            <person name="Castanera R."/>
            <person name="Culley D."/>
            <person name="Daum C."/>
            <person name="Ezra D."/>
            <person name="Gonzalez J."/>
            <person name="Henrissat B."/>
            <person name="Kuo A."/>
            <person name="Liang C."/>
            <person name="Lipzen A."/>
            <person name="Lutzoni F."/>
            <person name="Magnuson J."/>
            <person name="Mondo S."/>
            <person name="Nolan M."/>
            <person name="Ohm R."/>
            <person name="Pangilinan J."/>
            <person name="Park H.-J."/>
            <person name="Ramirez L."/>
            <person name="Alfaro M."/>
            <person name="Sun H."/>
            <person name="Tritt A."/>
            <person name="Yoshinaga Y."/>
            <person name="Zwiers L.-H."/>
            <person name="Turgeon B."/>
            <person name="Goodwin S."/>
            <person name="Spatafora J."/>
            <person name="Crous P."/>
            <person name="Grigoriev I."/>
        </authorList>
    </citation>
    <scope>NUCLEOTIDE SEQUENCE</scope>
    <source>
        <strain evidence="5">CBS 207.26</strain>
    </source>
</reference>
<dbReference type="PROSITE" id="PS50082">
    <property type="entry name" value="WD_REPEATS_2"/>
    <property type="match status" value="4"/>
</dbReference>
<evidence type="ECO:0000313" key="5">
    <source>
        <dbReference type="EMBL" id="KAF2180432.1"/>
    </source>
</evidence>
<dbReference type="InterPro" id="IPR015943">
    <property type="entry name" value="WD40/YVTN_repeat-like_dom_sf"/>
</dbReference>
<evidence type="ECO:0000313" key="6">
    <source>
        <dbReference type="Proteomes" id="UP000800200"/>
    </source>
</evidence>
<protein>
    <submittedName>
        <fullName evidence="5">Uncharacterized protein</fullName>
    </submittedName>
</protein>
<organism evidence="5 6">
    <name type="scientific">Zopfia rhizophila CBS 207.26</name>
    <dbReference type="NCBI Taxonomy" id="1314779"/>
    <lineage>
        <taxon>Eukaryota</taxon>
        <taxon>Fungi</taxon>
        <taxon>Dikarya</taxon>
        <taxon>Ascomycota</taxon>
        <taxon>Pezizomycotina</taxon>
        <taxon>Dothideomycetes</taxon>
        <taxon>Dothideomycetes incertae sedis</taxon>
        <taxon>Zopfiaceae</taxon>
        <taxon>Zopfia</taxon>
    </lineage>
</organism>
<keyword evidence="2" id="KW-0677">Repeat</keyword>
<dbReference type="AlphaFoldDB" id="A0A6A6DPX7"/>
<dbReference type="SUPFAM" id="SSF50978">
    <property type="entry name" value="WD40 repeat-like"/>
    <property type="match status" value="1"/>
</dbReference>
<dbReference type="SMART" id="SM00320">
    <property type="entry name" value="WD40"/>
    <property type="match status" value="4"/>
</dbReference>
<feature type="repeat" description="WD" evidence="3">
    <location>
        <begin position="306"/>
        <end position="338"/>
    </location>
</feature>
<evidence type="ECO:0000256" key="2">
    <source>
        <dbReference type="ARBA" id="ARBA00022737"/>
    </source>
</evidence>
<feature type="transmembrane region" description="Helical" evidence="4">
    <location>
        <begin position="49"/>
        <end position="71"/>
    </location>
</feature>
<evidence type="ECO:0000256" key="4">
    <source>
        <dbReference type="SAM" id="Phobius"/>
    </source>
</evidence>
<dbReference type="PROSITE" id="PS50294">
    <property type="entry name" value="WD_REPEATS_REGION"/>
    <property type="match status" value="3"/>
</dbReference>
<sequence length="528" mass="58651">MLIEGSDVNSTATPGEHLSRIYLTVLQTSTRSTYSAGELQNYYAILRQILGSIVAAFSPLSIGALSNLLLLPKQRVHRMLKDLHAILNIPRNQGESLRLHHPSFRDFLFDKDRCGDVNFWVDEKHAHQVLTDNCIQLMSSTLKQDICGFGAPGKLVADVQKDRLEQCLPPELKYACLYWVQHLAQSRHHIKDGGCADMFLQKHFLHWLEAMSFMCETNKRTYIIEELRSVAKTSKSTISNFLQDAQRYLLRFQYILENAPLQIYSSALIFTPEASIVRKNFINKIPGWINMLSKSEADWGACRSVLEGHTDYVYAVAFSPDGQRVASASGDSTVRVWEAAMGWCRSVLEGHTANVHAVAFSPDGQLVASASSDSTVRVWEAATGWCRSVLEGHTTTVSAVAFSPDGQLVASASGDSTVRVWEAATGWCRSVFEGHTSAVSAVAFSPDGQYLHTDQGDILLLLPSAPSPLSQRKPSSNVHIQDQWILLDQQRLLWLPSEYRPTCSTVNKDIVCLGHSSGRTTLLKVKTV</sequence>
<keyword evidence="4" id="KW-0472">Membrane</keyword>
<keyword evidence="1 3" id="KW-0853">WD repeat</keyword>
<dbReference type="InterPro" id="IPR036322">
    <property type="entry name" value="WD40_repeat_dom_sf"/>
</dbReference>
<keyword evidence="4" id="KW-1133">Transmembrane helix</keyword>
<accession>A0A6A6DPX7</accession>
<dbReference type="CDD" id="cd00200">
    <property type="entry name" value="WD40"/>
    <property type="match status" value="1"/>
</dbReference>
<dbReference type="InterPro" id="IPR020472">
    <property type="entry name" value="WD40_PAC1"/>
</dbReference>
<gene>
    <name evidence="5" type="ORF">K469DRAFT_278965</name>
</gene>
<keyword evidence="4" id="KW-0812">Transmembrane</keyword>
<dbReference type="EMBL" id="ML994658">
    <property type="protein sequence ID" value="KAF2180432.1"/>
    <property type="molecule type" value="Genomic_DNA"/>
</dbReference>
<dbReference type="InterPro" id="IPR001680">
    <property type="entry name" value="WD40_rpt"/>
</dbReference>
<feature type="repeat" description="WD" evidence="3">
    <location>
        <begin position="432"/>
        <end position="457"/>
    </location>
</feature>
<dbReference type="PANTHER" id="PTHR19879:SF9">
    <property type="entry name" value="TRANSCRIPTION INITIATION FACTOR TFIID SUBUNIT 5"/>
    <property type="match status" value="1"/>
</dbReference>
<feature type="repeat" description="WD" evidence="3">
    <location>
        <begin position="348"/>
        <end position="384"/>
    </location>
</feature>
<dbReference type="PRINTS" id="PR00320">
    <property type="entry name" value="GPROTEINBRPT"/>
</dbReference>
<evidence type="ECO:0000256" key="3">
    <source>
        <dbReference type="PROSITE-ProRule" id="PRU00221"/>
    </source>
</evidence>
<dbReference type="Gene3D" id="2.130.10.10">
    <property type="entry name" value="YVTN repeat-like/Quinoprotein amine dehydrogenase"/>
    <property type="match status" value="2"/>
</dbReference>
<dbReference type="Pfam" id="PF00400">
    <property type="entry name" value="WD40"/>
    <property type="match status" value="4"/>
</dbReference>
<dbReference type="Proteomes" id="UP000800200">
    <property type="component" value="Unassembled WGS sequence"/>
</dbReference>
<proteinExistence type="predicted"/>
<dbReference type="PROSITE" id="PS00678">
    <property type="entry name" value="WD_REPEATS_1"/>
    <property type="match status" value="2"/>
</dbReference>
<name>A0A6A6DPX7_9PEZI</name>
<dbReference type="OrthoDB" id="538223at2759"/>
<keyword evidence="6" id="KW-1185">Reference proteome</keyword>
<dbReference type="InterPro" id="IPR019775">
    <property type="entry name" value="WD40_repeat_CS"/>
</dbReference>
<evidence type="ECO:0000256" key="1">
    <source>
        <dbReference type="ARBA" id="ARBA00022574"/>
    </source>
</evidence>
<dbReference type="PANTHER" id="PTHR19879">
    <property type="entry name" value="TRANSCRIPTION INITIATION FACTOR TFIID"/>
    <property type="match status" value="1"/>
</dbReference>